<keyword evidence="2" id="KW-1185">Reference proteome</keyword>
<dbReference type="EMBL" id="JBGMEK010000008">
    <property type="protein sequence ID" value="MFA0810395.1"/>
    <property type="molecule type" value="Genomic_DNA"/>
</dbReference>
<organism evidence="1 2">
    <name type="scientific">Microbulbifer epialgicus</name>
    <dbReference type="NCBI Taxonomy" id="393907"/>
    <lineage>
        <taxon>Bacteria</taxon>
        <taxon>Pseudomonadati</taxon>
        <taxon>Pseudomonadota</taxon>
        <taxon>Gammaproteobacteria</taxon>
        <taxon>Cellvibrionales</taxon>
        <taxon>Microbulbiferaceae</taxon>
        <taxon>Microbulbifer</taxon>
    </lineage>
</organism>
<gene>
    <name evidence="1" type="ORF">ACCI49_05625</name>
</gene>
<dbReference type="Proteomes" id="UP001569428">
    <property type="component" value="Unassembled WGS sequence"/>
</dbReference>
<evidence type="ECO:0000313" key="2">
    <source>
        <dbReference type="Proteomes" id="UP001569428"/>
    </source>
</evidence>
<dbReference type="PANTHER" id="PTHR20974:SF0">
    <property type="entry name" value="UPF0585 PROTEIN CG18661"/>
    <property type="match status" value="1"/>
</dbReference>
<dbReference type="CDD" id="cd02440">
    <property type="entry name" value="AdoMet_MTases"/>
    <property type="match status" value="1"/>
</dbReference>
<sequence>MSEPSLPDAPSCARNRGPILEQLRRLLANSRQVLEVGSGTGQHAVYFAPQLPQLTWQTSERAEMLPGVCAWLEKQPAENLRKPLTLDVDNDWPELSADAVFTANTLHIMSRESVERFFRKLPSVLQPGGQLIVYGPMKIDGTFIGPSNAEFDQWLKERNPASGIRDLEWLDQLAENSGMFREELNFLPANNQLVVWRKNDNKEK</sequence>
<dbReference type="PANTHER" id="PTHR20974">
    <property type="entry name" value="UPF0585 PROTEIN CG18661"/>
    <property type="match status" value="1"/>
</dbReference>
<dbReference type="RefSeq" id="WP_371837993.1">
    <property type="nucleotide sequence ID" value="NZ_JBGMEK010000008.1"/>
</dbReference>
<dbReference type="InterPro" id="IPR029063">
    <property type="entry name" value="SAM-dependent_MTases_sf"/>
</dbReference>
<dbReference type="Pfam" id="PF06080">
    <property type="entry name" value="DUF938"/>
    <property type="match status" value="1"/>
</dbReference>
<protein>
    <submittedName>
        <fullName evidence="1">DUF938 domain-containing protein</fullName>
    </submittedName>
</protein>
<accession>A0ABV4NWI0</accession>
<evidence type="ECO:0000313" key="1">
    <source>
        <dbReference type="EMBL" id="MFA0810395.1"/>
    </source>
</evidence>
<dbReference type="SUPFAM" id="SSF53335">
    <property type="entry name" value="S-adenosyl-L-methionine-dependent methyltransferases"/>
    <property type="match status" value="1"/>
</dbReference>
<comment type="caution">
    <text evidence="1">The sequence shown here is derived from an EMBL/GenBank/DDBJ whole genome shotgun (WGS) entry which is preliminary data.</text>
</comment>
<name>A0ABV4NWI0_9GAMM</name>
<proteinExistence type="predicted"/>
<dbReference type="Gene3D" id="3.40.50.150">
    <property type="entry name" value="Vaccinia Virus protein VP39"/>
    <property type="match status" value="1"/>
</dbReference>
<dbReference type="InterPro" id="IPR010342">
    <property type="entry name" value="DUF938"/>
</dbReference>
<reference evidence="1 2" key="1">
    <citation type="submission" date="2024-08" db="EMBL/GenBank/DDBJ databases">
        <authorList>
            <person name="Ishaq N."/>
        </authorList>
    </citation>
    <scope>NUCLEOTIDE SEQUENCE [LARGE SCALE GENOMIC DNA]</scope>
    <source>
        <strain evidence="1 2">DSM 18651</strain>
    </source>
</reference>